<dbReference type="InterPro" id="IPR017871">
    <property type="entry name" value="ABC_transporter-like_CS"/>
</dbReference>
<dbReference type="GO" id="GO:0015807">
    <property type="term" value="P:L-amino acid transport"/>
    <property type="evidence" value="ECO:0007669"/>
    <property type="project" value="TreeGrafter"/>
</dbReference>
<dbReference type="PROSITE" id="PS00211">
    <property type="entry name" value="ABC_TRANSPORTER_1"/>
    <property type="match status" value="1"/>
</dbReference>
<keyword evidence="4" id="KW-0547">Nucleotide-binding</keyword>
<comment type="caution">
    <text evidence="8">The sequence shown here is derived from an EMBL/GenBank/DDBJ whole genome shotgun (WGS) entry which is preliminary data.</text>
</comment>
<dbReference type="EMBL" id="VIVL01000010">
    <property type="protein sequence ID" value="TWD77246.1"/>
    <property type="molecule type" value="Genomic_DNA"/>
</dbReference>
<dbReference type="SUPFAM" id="SSF52540">
    <property type="entry name" value="P-loop containing nucleoside triphosphate hydrolases"/>
    <property type="match status" value="1"/>
</dbReference>
<proteinExistence type="inferred from homology"/>
<dbReference type="Gene3D" id="3.40.50.300">
    <property type="entry name" value="P-loop containing nucleotide triphosphate hydrolases"/>
    <property type="match status" value="1"/>
</dbReference>
<evidence type="ECO:0000259" key="7">
    <source>
        <dbReference type="PROSITE" id="PS50893"/>
    </source>
</evidence>
<keyword evidence="3" id="KW-0472">Membrane</keyword>
<evidence type="ECO:0000256" key="4">
    <source>
        <dbReference type="ARBA" id="ARBA00022741"/>
    </source>
</evidence>
<dbReference type="Pfam" id="PF00005">
    <property type="entry name" value="ABC_tran"/>
    <property type="match status" value="1"/>
</dbReference>
<sequence>MTLVFNELVCGYGDTVVVRGVSGEVRPGHALAIVGRNGVGKSTLLKALAGQLPLTSGDIDWNGQALGDRPLHARLGLGIAFAPQENVVFGELTVADNLWLHLDDRKADRYEEVFQHFPLLQRRLDQRAGSLSGGERKLLSFARTMGLKAKLAMLDEPTEGVQPENIDRMAAMVNRRKTCGDSFIIVEQNLEFVAAFADTVLVLDHGEVVLQGSFAALGRERIEQHMVV</sequence>
<evidence type="ECO:0000256" key="2">
    <source>
        <dbReference type="ARBA" id="ARBA00022448"/>
    </source>
</evidence>
<dbReference type="PANTHER" id="PTHR43820">
    <property type="entry name" value="HIGH-AFFINITY BRANCHED-CHAIN AMINO ACID TRANSPORT ATP-BINDING PROTEIN LIVF"/>
    <property type="match status" value="1"/>
</dbReference>
<keyword evidence="5 8" id="KW-0067">ATP-binding</keyword>
<evidence type="ECO:0000256" key="5">
    <source>
        <dbReference type="ARBA" id="ARBA00022840"/>
    </source>
</evidence>
<evidence type="ECO:0000256" key="6">
    <source>
        <dbReference type="ARBA" id="ARBA00022970"/>
    </source>
</evidence>
<dbReference type="SMART" id="SM00382">
    <property type="entry name" value="AAA"/>
    <property type="match status" value="1"/>
</dbReference>
<dbReference type="PROSITE" id="PS50893">
    <property type="entry name" value="ABC_TRANSPORTER_2"/>
    <property type="match status" value="1"/>
</dbReference>
<dbReference type="InterPro" id="IPR003439">
    <property type="entry name" value="ABC_transporter-like_ATP-bd"/>
</dbReference>
<evidence type="ECO:0000256" key="3">
    <source>
        <dbReference type="ARBA" id="ARBA00022475"/>
    </source>
</evidence>
<comment type="similarity">
    <text evidence="1">Belongs to the ABC transporter superfamily.</text>
</comment>
<evidence type="ECO:0000256" key="1">
    <source>
        <dbReference type="ARBA" id="ARBA00005417"/>
    </source>
</evidence>
<dbReference type="InterPro" id="IPR003593">
    <property type="entry name" value="AAA+_ATPase"/>
</dbReference>
<dbReference type="InterPro" id="IPR027417">
    <property type="entry name" value="P-loop_NTPase"/>
</dbReference>
<dbReference type="GO" id="GO:0015658">
    <property type="term" value="F:branched-chain amino acid transmembrane transporter activity"/>
    <property type="evidence" value="ECO:0007669"/>
    <property type="project" value="TreeGrafter"/>
</dbReference>
<keyword evidence="2" id="KW-0813">Transport</keyword>
<reference evidence="8 9" key="1">
    <citation type="submission" date="2019-06" db="EMBL/GenBank/DDBJ databases">
        <title>Sorghum-associated microbial communities from plants grown in Nebraska, USA.</title>
        <authorList>
            <person name="Schachtman D."/>
        </authorList>
    </citation>
    <scope>NUCLEOTIDE SEQUENCE [LARGE SCALE GENOMIC DNA]</scope>
    <source>
        <strain evidence="8 9">T529</strain>
    </source>
</reference>
<protein>
    <submittedName>
        <fullName evidence="8">Branched-chain amino acid transport system ATP-binding protein</fullName>
    </submittedName>
</protein>
<name>A0A561BEC0_9BURK</name>
<dbReference type="AlphaFoldDB" id="A0A561BEC0"/>
<keyword evidence="6" id="KW-0029">Amino-acid transport</keyword>
<dbReference type="GO" id="GO:0005524">
    <property type="term" value="F:ATP binding"/>
    <property type="evidence" value="ECO:0007669"/>
    <property type="project" value="UniProtKB-KW"/>
</dbReference>
<dbReference type="GO" id="GO:0016887">
    <property type="term" value="F:ATP hydrolysis activity"/>
    <property type="evidence" value="ECO:0007669"/>
    <property type="project" value="InterPro"/>
</dbReference>
<feature type="domain" description="ABC transporter" evidence="7">
    <location>
        <begin position="3"/>
        <end position="228"/>
    </location>
</feature>
<organism evidence="8 9">
    <name type="scientific">Variovorax beijingensis</name>
    <dbReference type="NCBI Taxonomy" id="2496117"/>
    <lineage>
        <taxon>Bacteria</taxon>
        <taxon>Pseudomonadati</taxon>
        <taxon>Pseudomonadota</taxon>
        <taxon>Betaproteobacteria</taxon>
        <taxon>Burkholderiales</taxon>
        <taxon>Comamonadaceae</taxon>
        <taxon>Variovorax</taxon>
    </lineage>
</organism>
<gene>
    <name evidence="8" type="ORF">FB547_110208</name>
</gene>
<dbReference type="InterPro" id="IPR052156">
    <property type="entry name" value="BCAA_Transport_ATP-bd_LivF"/>
</dbReference>
<accession>A0A561BEC0</accession>
<evidence type="ECO:0000313" key="8">
    <source>
        <dbReference type="EMBL" id="TWD77246.1"/>
    </source>
</evidence>
<dbReference type="RefSeq" id="WP_261380395.1">
    <property type="nucleotide sequence ID" value="NZ_VIVL01000010.1"/>
</dbReference>
<dbReference type="PANTHER" id="PTHR43820:SF2">
    <property type="entry name" value="ABC TRANSPORTER ATP-BINDING PROTEIN"/>
    <property type="match status" value="1"/>
</dbReference>
<evidence type="ECO:0000313" key="9">
    <source>
        <dbReference type="Proteomes" id="UP000319722"/>
    </source>
</evidence>
<keyword evidence="3" id="KW-1003">Cell membrane</keyword>
<dbReference type="Proteomes" id="UP000319722">
    <property type="component" value="Unassembled WGS sequence"/>
</dbReference>